<comment type="caution">
    <text evidence="1">The sequence shown here is derived from an EMBL/GenBank/DDBJ whole genome shotgun (WGS) entry which is preliminary data.</text>
</comment>
<organism evidence="1 2">
    <name type="scientific">Lindgomyces ingoldianus</name>
    <dbReference type="NCBI Taxonomy" id="673940"/>
    <lineage>
        <taxon>Eukaryota</taxon>
        <taxon>Fungi</taxon>
        <taxon>Dikarya</taxon>
        <taxon>Ascomycota</taxon>
        <taxon>Pezizomycotina</taxon>
        <taxon>Dothideomycetes</taxon>
        <taxon>Pleosporomycetidae</taxon>
        <taxon>Pleosporales</taxon>
        <taxon>Lindgomycetaceae</taxon>
        <taxon>Lindgomyces</taxon>
    </lineage>
</organism>
<evidence type="ECO:0000313" key="2">
    <source>
        <dbReference type="Proteomes" id="UP000799755"/>
    </source>
</evidence>
<sequence>MESQLGLLDVSAGYFSQIHLVKKVGRRDPTVRPRSLNATLRRTTRSPTTKQSAKLSTESTETPVHPPSRLTLLFIRFIIISPPQPNLDLNLHLLYKGFAEAAILATRDLRRSFRMWRRKRVICRGSPECAIPERDDGMQGPPFPQIFTVSRCHDFTSLVKQILKKIFRSTNYEEREACTVSQILHIASHDILPNPDTPSVICTPSNQTWSQTRLSAHCTQTATLRADHLDLHRGTDRHDWRDLLHDFLWKRQSLAGYWHKDDAGAGGTRALGDGTAQCTERDKMEYKQAGGGILSDRTQSFHTVSTLSNTASSSIHILSAILTTSIPIHT</sequence>
<proteinExistence type="predicted"/>
<protein>
    <submittedName>
        <fullName evidence="1">Uncharacterized protein</fullName>
    </submittedName>
</protein>
<dbReference type="Proteomes" id="UP000799755">
    <property type="component" value="Unassembled WGS sequence"/>
</dbReference>
<reference evidence="1" key="1">
    <citation type="journal article" date="2020" name="Stud. Mycol.">
        <title>101 Dothideomycetes genomes: a test case for predicting lifestyles and emergence of pathogens.</title>
        <authorList>
            <person name="Haridas S."/>
            <person name="Albert R."/>
            <person name="Binder M."/>
            <person name="Bloem J."/>
            <person name="Labutti K."/>
            <person name="Salamov A."/>
            <person name="Andreopoulos B."/>
            <person name="Baker S."/>
            <person name="Barry K."/>
            <person name="Bills G."/>
            <person name="Bluhm B."/>
            <person name="Cannon C."/>
            <person name="Castanera R."/>
            <person name="Culley D."/>
            <person name="Daum C."/>
            <person name="Ezra D."/>
            <person name="Gonzalez J."/>
            <person name="Henrissat B."/>
            <person name="Kuo A."/>
            <person name="Liang C."/>
            <person name="Lipzen A."/>
            <person name="Lutzoni F."/>
            <person name="Magnuson J."/>
            <person name="Mondo S."/>
            <person name="Nolan M."/>
            <person name="Ohm R."/>
            <person name="Pangilinan J."/>
            <person name="Park H.-J."/>
            <person name="Ramirez L."/>
            <person name="Alfaro M."/>
            <person name="Sun H."/>
            <person name="Tritt A."/>
            <person name="Yoshinaga Y."/>
            <person name="Zwiers L.-H."/>
            <person name="Turgeon B."/>
            <person name="Goodwin S."/>
            <person name="Spatafora J."/>
            <person name="Crous P."/>
            <person name="Grigoriev I."/>
        </authorList>
    </citation>
    <scope>NUCLEOTIDE SEQUENCE</scope>
    <source>
        <strain evidence="1">ATCC 200398</strain>
    </source>
</reference>
<gene>
    <name evidence="1" type="ORF">BDR25DRAFT_363494</name>
</gene>
<evidence type="ECO:0000313" key="1">
    <source>
        <dbReference type="EMBL" id="KAF2462836.1"/>
    </source>
</evidence>
<accession>A0ACB6Q7M4</accession>
<keyword evidence="2" id="KW-1185">Reference proteome</keyword>
<dbReference type="EMBL" id="MU003561">
    <property type="protein sequence ID" value="KAF2462836.1"/>
    <property type="molecule type" value="Genomic_DNA"/>
</dbReference>
<name>A0ACB6Q7M4_9PLEO</name>